<evidence type="ECO:0000256" key="1">
    <source>
        <dbReference type="SAM" id="MobiDB-lite"/>
    </source>
</evidence>
<feature type="compositionally biased region" description="Basic and acidic residues" evidence="1">
    <location>
        <begin position="403"/>
        <end position="442"/>
    </location>
</feature>
<dbReference type="EMBL" id="BQXS01000314">
    <property type="protein sequence ID" value="GKT28489.1"/>
    <property type="molecule type" value="Genomic_DNA"/>
</dbReference>
<sequence length="496" mass="56820">DRDQAKTEEIRQEIILADGSKKFSTMQTVLLVSINNSFFGKNLQFWEVFVIWESEQDIIILGLQTILEKGLLDLLNPQKRTEPFVNDNEDSESEGFRGTDQVISLREPIKDLSEHYTKVMERETQAMELEPYEIELEKGKRFTSAERRRISPKHVDFVGNEVHELCAIGKIERCKVPAFSPLVIVPKKGSKWRMCVDYRKLNEITVGFKFPIPQIDSLLDQLEGCTIFGLIDLSKGFHQIPIRTDHQDLTAFETPMGMYKWKYLPFGLKNGPSHFQMAMNKVFEGLIGKSCLVYIDDILIMGRTESEFLLNLSRVMERIEDFHLEINVEKCVLGVKSLDYLGYIISGEGKCISPTRIEAIRGINEPRTKKQTRSFLGMVNLCQLKNANTGENDEEFEIVGDLPTERHDSDASHVENAKESDEKEKSDLLSDNEISKEKDDSKAIISSKSDAERHVFTDKTPVQVRSEMKSSFLTSQVRHSDFTMPEVRFITVIDKS</sequence>
<dbReference type="Pfam" id="PF00078">
    <property type="entry name" value="RVT_1"/>
    <property type="match status" value="1"/>
</dbReference>
<accession>A0ABQ5KAJ6</accession>
<dbReference type="InterPro" id="IPR051320">
    <property type="entry name" value="Viral_Replic_Matur_Polypro"/>
</dbReference>
<keyword evidence="4" id="KW-1185">Reference proteome</keyword>
<dbReference type="Gene3D" id="3.30.70.270">
    <property type="match status" value="1"/>
</dbReference>
<reference evidence="3" key="1">
    <citation type="submission" date="2022-03" db="EMBL/GenBank/DDBJ databases">
        <title>Draft genome sequence of Aduncisulcus paluster, a free-living microaerophilic Fornicata.</title>
        <authorList>
            <person name="Yuyama I."/>
            <person name="Kume K."/>
            <person name="Tamura T."/>
            <person name="Inagaki Y."/>
            <person name="Hashimoto T."/>
        </authorList>
    </citation>
    <scope>NUCLEOTIDE SEQUENCE</scope>
    <source>
        <strain evidence="3">NY0171</strain>
    </source>
</reference>
<comment type="caution">
    <text evidence="3">The sequence shown here is derived from an EMBL/GenBank/DDBJ whole genome shotgun (WGS) entry which is preliminary data.</text>
</comment>
<dbReference type="SUPFAM" id="SSF56672">
    <property type="entry name" value="DNA/RNA polymerases"/>
    <property type="match status" value="1"/>
</dbReference>
<dbReference type="CDD" id="cd01647">
    <property type="entry name" value="RT_LTR"/>
    <property type="match status" value="1"/>
</dbReference>
<evidence type="ECO:0000313" key="4">
    <source>
        <dbReference type="Proteomes" id="UP001057375"/>
    </source>
</evidence>
<feature type="non-terminal residue" evidence="3">
    <location>
        <position position="1"/>
    </location>
</feature>
<dbReference type="InterPro" id="IPR043502">
    <property type="entry name" value="DNA/RNA_pol_sf"/>
</dbReference>
<dbReference type="Gene3D" id="3.10.10.10">
    <property type="entry name" value="HIV Type 1 Reverse Transcriptase, subunit A, domain 1"/>
    <property type="match status" value="1"/>
</dbReference>
<dbReference type="PANTHER" id="PTHR33064:SF37">
    <property type="entry name" value="RIBONUCLEASE H"/>
    <property type="match status" value="1"/>
</dbReference>
<feature type="domain" description="Reverse transcriptase" evidence="2">
    <location>
        <begin position="166"/>
        <end position="345"/>
    </location>
</feature>
<feature type="non-terminal residue" evidence="3">
    <location>
        <position position="496"/>
    </location>
</feature>
<protein>
    <recommendedName>
        <fullName evidence="2">Reverse transcriptase domain-containing protein</fullName>
    </recommendedName>
</protein>
<dbReference type="PROSITE" id="PS50878">
    <property type="entry name" value="RT_POL"/>
    <property type="match status" value="1"/>
</dbReference>
<dbReference type="InterPro" id="IPR043128">
    <property type="entry name" value="Rev_trsase/Diguanyl_cyclase"/>
</dbReference>
<feature type="region of interest" description="Disordered" evidence="1">
    <location>
        <begin position="401"/>
        <end position="461"/>
    </location>
</feature>
<evidence type="ECO:0000313" key="3">
    <source>
        <dbReference type="EMBL" id="GKT28489.1"/>
    </source>
</evidence>
<evidence type="ECO:0000259" key="2">
    <source>
        <dbReference type="PROSITE" id="PS50878"/>
    </source>
</evidence>
<proteinExistence type="predicted"/>
<dbReference type="Proteomes" id="UP001057375">
    <property type="component" value="Unassembled WGS sequence"/>
</dbReference>
<gene>
    <name evidence="3" type="ORF">ADUPG1_000681</name>
</gene>
<dbReference type="InterPro" id="IPR000477">
    <property type="entry name" value="RT_dom"/>
</dbReference>
<organism evidence="3 4">
    <name type="scientific">Aduncisulcus paluster</name>
    <dbReference type="NCBI Taxonomy" id="2918883"/>
    <lineage>
        <taxon>Eukaryota</taxon>
        <taxon>Metamonada</taxon>
        <taxon>Carpediemonas-like organisms</taxon>
        <taxon>Aduncisulcus</taxon>
    </lineage>
</organism>
<dbReference type="PANTHER" id="PTHR33064">
    <property type="entry name" value="POL PROTEIN"/>
    <property type="match status" value="1"/>
</dbReference>
<name>A0ABQ5KAJ6_9EUKA</name>